<evidence type="ECO:0000259" key="8">
    <source>
        <dbReference type="PROSITE" id="PS51826"/>
    </source>
</evidence>
<dbReference type="Proteomes" id="UP000683559">
    <property type="component" value="Chromosome"/>
</dbReference>
<feature type="compositionally biased region" description="Low complexity" evidence="6">
    <location>
        <begin position="145"/>
        <end position="159"/>
    </location>
</feature>
<feature type="compositionally biased region" description="Low complexity" evidence="6">
    <location>
        <begin position="266"/>
        <end position="280"/>
    </location>
</feature>
<feature type="compositionally biased region" description="Low complexity" evidence="6">
    <location>
        <begin position="111"/>
        <end position="123"/>
    </location>
</feature>
<dbReference type="RefSeq" id="WP_217288464.1">
    <property type="nucleotide sequence ID" value="NZ_CP077683.1"/>
</dbReference>
<dbReference type="EC" id="2.3.1.-" evidence="5"/>
<keyword evidence="10" id="KW-1185">Reference proteome</keyword>
<evidence type="ECO:0000256" key="4">
    <source>
        <dbReference type="ARBA" id="ARBA00023315"/>
    </source>
</evidence>
<reference evidence="9 10" key="1">
    <citation type="submission" date="2021-06" db="EMBL/GenBank/DDBJ databases">
        <title>Gemonas diversity in paddy soil.</title>
        <authorList>
            <person name="Liu G."/>
        </authorList>
    </citation>
    <scope>NUCLEOTIDE SEQUENCE [LARGE SCALE GENOMIC DNA]</scope>
    <source>
        <strain evidence="9 10">RG2</strain>
    </source>
</reference>
<dbReference type="InterPro" id="IPR004167">
    <property type="entry name" value="PSBD"/>
</dbReference>
<proteinExistence type="inferred from homology"/>
<dbReference type="PROSITE" id="PS51826">
    <property type="entry name" value="PSBD"/>
    <property type="match status" value="1"/>
</dbReference>
<feature type="domain" description="Peripheral subunit-binding (PSBD)" evidence="8">
    <location>
        <begin position="212"/>
        <end position="249"/>
    </location>
</feature>
<organism evidence="9 10">
    <name type="scientific">Geomonas subterranea</name>
    <dbReference type="NCBI Taxonomy" id="2847989"/>
    <lineage>
        <taxon>Bacteria</taxon>
        <taxon>Pseudomonadati</taxon>
        <taxon>Thermodesulfobacteriota</taxon>
        <taxon>Desulfuromonadia</taxon>
        <taxon>Geobacterales</taxon>
        <taxon>Geobacteraceae</taxon>
        <taxon>Geomonas</taxon>
    </lineage>
</organism>
<feature type="compositionally biased region" description="Polar residues" evidence="6">
    <location>
        <begin position="178"/>
        <end position="192"/>
    </location>
</feature>
<dbReference type="EMBL" id="CP077683">
    <property type="protein sequence ID" value="QXE91895.1"/>
    <property type="molecule type" value="Genomic_DNA"/>
</dbReference>
<evidence type="ECO:0000256" key="3">
    <source>
        <dbReference type="ARBA" id="ARBA00022679"/>
    </source>
</evidence>
<evidence type="ECO:0000313" key="10">
    <source>
        <dbReference type="Proteomes" id="UP000683559"/>
    </source>
</evidence>
<dbReference type="Pfam" id="PF00364">
    <property type="entry name" value="Biotin_lipoyl"/>
    <property type="match status" value="1"/>
</dbReference>
<dbReference type="PANTHER" id="PTHR43178:SF5">
    <property type="entry name" value="LIPOAMIDE ACYLTRANSFERASE COMPONENT OF BRANCHED-CHAIN ALPHA-KETO ACID DEHYDROGENASE COMPLEX, MITOCHONDRIAL"/>
    <property type="match status" value="1"/>
</dbReference>
<evidence type="ECO:0000256" key="6">
    <source>
        <dbReference type="SAM" id="MobiDB-lite"/>
    </source>
</evidence>
<dbReference type="PANTHER" id="PTHR43178">
    <property type="entry name" value="DIHYDROLIPOAMIDE ACETYLTRANSFERASE COMPONENT OF PYRUVATE DEHYDROGENASE COMPLEX"/>
    <property type="match status" value="1"/>
</dbReference>
<dbReference type="InterPro" id="IPR000089">
    <property type="entry name" value="Biotin_lipoyl"/>
</dbReference>
<dbReference type="InterPro" id="IPR050743">
    <property type="entry name" value="2-oxoacid_DH_E2_comp"/>
</dbReference>
<evidence type="ECO:0000259" key="7">
    <source>
        <dbReference type="PROSITE" id="PS50968"/>
    </source>
</evidence>
<feature type="region of interest" description="Disordered" evidence="6">
    <location>
        <begin position="266"/>
        <end position="285"/>
    </location>
</feature>
<evidence type="ECO:0000256" key="2">
    <source>
        <dbReference type="ARBA" id="ARBA00011484"/>
    </source>
</evidence>
<sequence>MNEIVMPKLSDTMTEGRLVSWKKRVGDEVRRGEVIAEVETDKANMELEAYAPGVLLEIRVQSGEMVPVGTVIAVVGKAGEKAGGADGASAGAEPPPAEAVQPERGGEEPAGEPQAQAEQGAAETVSAQGGEAPRVASTGGEEGGAPRAEPAQAADLALGEGEKQAPAAPPRPGDEKTQPVSESTGAPRQYIQTRAPYSGGPAQETAPAGRERAAPVVRRRARELGIDLGQVRGTGPDGRILLQDLEGEGGKPLEAAEAARPAQPLAQPQAQAAQPQVEAVPAEDKAKGPRLVQEVKAMSRLRAAVAKTVADSWAHIPHFTVTMDIAMDEAESVRRQLKQGGMRITVNDLIVKAVALALVKFPQLNASFAQEGLQFHGEVNVSLAVGVPEGVLMPVIHGCQDLSLPAIAQEADRLVQLARSGALTEQEMNGGTFSVSNLGMFQVSSFSAVIPPSQGGVLAVGAVVDVPVLRSGVLANSKMMKVTLSADHRVVDGAYAAQFLVELRGVLENPVRLLM</sequence>
<feature type="domain" description="Lipoyl-binding" evidence="7">
    <location>
        <begin position="1"/>
        <end position="76"/>
    </location>
</feature>
<accession>A0ABX8LIN7</accession>
<evidence type="ECO:0000256" key="1">
    <source>
        <dbReference type="ARBA" id="ARBA00001938"/>
    </source>
</evidence>
<dbReference type="Pfam" id="PF00198">
    <property type="entry name" value="2-oxoacid_dh"/>
    <property type="match status" value="1"/>
</dbReference>
<comment type="similarity">
    <text evidence="5">Belongs to the 2-oxoacid dehydrogenase family.</text>
</comment>
<name>A0ABX8LIN7_9BACT</name>
<feature type="region of interest" description="Disordered" evidence="6">
    <location>
        <begin position="81"/>
        <end position="216"/>
    </location>
</feature>
<dbReference type="InterPro" id="IPR001078">
    <property type="entry name" value="2-oxoacid_DH_actylTfrase"/>
</dbReference>
<gene>
    <name evidence="9" type="ORF">KP001_04985</name>
</gene>
<feature type="compositionally biased region" description="Low complexity" evidence="6">
    <location>
        <begin position="87"/>
        <end position="103"/>
    </location>
</feature>
<evidence type="ECO:0000313" key="9">
    <source>
        <dbReference type="EMBL" id="QXE91895.1"/>
    </source>
</evidence>
<comment type="cofactor">
    <cofactor evidence="1 5">
        <name>(R)-lipoate</name>
        <dbReference type="ChEBI" id="CHEBI:83088"/>
    </cofactor>
</comment>
<dbReference type="PROSITE" id="PS50968">
    <property type="entry name" value="BIOTINYL_LIPOYL"/>
    <property type="match status" value="1"/>
</dbReference>
<keyword evidence="3 5" id="KW-0808">Transferase</keyword>
<protein>
    <recommendedName>
        <fullName evidence="5">Dihydrolipoamide acetyltransferase component of pyruvate dehydrogenase complex</fullName>
        <ecNumber evidence="5">2.3.1.-</ecNumber>
    </recommendedName>
</protein>
<dbReference type="InterPro" id="IPR003016">
    <property type="entry name" value="2-oxoA_DH_lipoyl-BS"/>
</dbReference>
<keyword evidence="4 5" id="KW-0012">Acyltransferase</keyword>
<evidence type="ECO:0000256" key="5">
    <source>
        <dbReference type="RuleBase" id="RU003423"/>
    </source>
</evidence>
<comment type="subunit">
    <text evidence="2">Forms a 24-polypeptide structural core with octahedral symmetry.</text>
</comment>
<dbReference type="Pfam" id="PF02817">
    <property type="entry name" value="E3_binding"/>
    <property type="match status" value="1"/>
</dbReference>
<keyword evidence="5" id="KW-0450">Lipoyl</keyword>
<dbReference type="PROSITE" id="PS00189">
    <property type="entry name" value="LIPOYL"/>
    <property type="match status" value="1"/>
</dbReference>
<dbReference type="CDD" id="cd06849">
    <property type="entry name" value="lipoyl_domain"/>
    <property type="match status" value="1"/>
</dbReference>